<comment type="caution">
    <text evidence="2">The sequence shown here is derived from an EMBL/GenBank/DDBJ whole genome shotgun (WGS) entry which is preliminary data.</text>
</comment>
<gene>
    <name evidence="2" type="ORF">C4886_10865</name>
</gene>
<organism evidence="2 3">
    <name type="scientific">Blautia obeum</name>
    <dbReference type="NCBI Taxonomy" id="40520"/>
    <lineage>
        <taxon>Bacteria</taxon>
        <taxon>Bacillati</taxon>
        <taxon>Bacillota</taxon>
        <taxon>Clostridia</taxon>
        <taxon>Lachnospirales</taxon>
        <taxon>Lachnospiraceae</taxon>
        <taxon>Blautia</taxon>
    </lineage>
</organism>
<dbReference type="Proteomes" id="UP000253208">
    <property type="component" value="Unassembled WGS sequence"/>
</dbReference>
<dbReference type="EMBL" id="PSQG01000014">
    <property type="protein sequence ID" value="RCH43425.1"/>
    <property type="molecule type" value="Genomic_DNA"/>
</dbReference>
<sequence>MTLPFENDTNAVVKKLAKQNIKANYRTVLSIMSAILIAATFYVVYPETRGYGAKKERVSYLEAGYNRYRIS</sequence>
<accession>A0A367FYH0</accession>
<name>A0A367FYH0_9FIRM</name>
<keyword evidence="1" id="KW-0812">Transmembrane</keyword>
<evidence type="ECO:0000313" key="3">
    <source>
        <dbReference type="Proteomes" id="UP000253208"/>
    </source>
</evidence>
<keyword evidence="1" id="KW-1133">Transmembrane helix</keyword>
<reference evidence="2 3" key="1">
    <citation type="submission" date="2018-02" db="EMBL/GenBank/DDBJ databases">
        <title>Complete genome sequencing of Faecalibacterium prausnitzii strains isolated from the human gut.</title>
        <authorList>
            <person name="Fitzgerald B.C."/>
            <person name="Shkoporov A.N."/>
            <person name="Ross P.R."/>
            <person name="Hill C."/>
        </authorList>
    </citation>
    <scope>NUCLEOTIDE SEQUENCE [LARGE SCALE GENOMIC DNA]</scope>
    <source>
        <strain evidence="2 3">APC942/31-1</strain>
    </source>
</reference>
<evidence type="ECO:0000256" key="1">
    <source>
        <dbReference type="SAM" id="Phobius"/>
    </source>
</evidence>
<protein>
    <submittedName>
        <fullName evidence="2">Uncharacterized protein</fullName>
    </submittedName>
</protein>
<dbReference type="RefSeq" id="WP_114002320.1">
    <property type="nucleotide sequence ID" value="NZ_PSQG01000014.1"/>
</dbReference>
<dbReference type="AlphaFoldDB" id="A0A367FYH0"/>
<feature type="transmembrane region" description="Helical" evidence="1">
    <location>
        <begin position="25"/>
        <end position="45"/>
    </location>
</feature>
<keyword evidence="1" id="KW-0472">Membrane</keyword>
<proteinExistence type="predicted"/>
<evidence type="ECO:0000313" key="2">
    <source>
        <dbReference type="EMBL" id="RCH43425.1"/>
    </source>
</evidence>